<protein>
    <submittedName>
        <fullName evidence="1">Uncharacterized protein</fullName>
    </submittedName>
</protein>
<dbReference type="Proteomes" id="UP000494122">
    <property type="component" value="Unassembled WGS sequence"/>
</dbReference>
<reference evidence="1 2" key="1">
    <citation type="submission" date="2020-04" db="EMBL/GenBank/DDBJ databases">
        <authorList>
            <person name="De Canck E."/>
        </authorList>
    </citation>
    <scope>NUCLEOTIDE SEQUENCE [LARGE SCALE GENOMIC DNA]</scope>
    <source>
        <strain evidence="1 2">LMG 3328</strain>
    </source>
</reference>
<proteinExistence type="predicted"/>
<dbReference type="EMBL" id="CADILE010000004">
    <property type="protein sequence ID" value="CAB3851720.1"/>
    <property type="molecule type" value="Genomic_DNA"/>
</dbReference>
<dbReference type="AlphaFoldDB" id="A0A6S7DRM2"/>
<evidence type="ECO:0000313" key="1">
    <source>
        <dbReference type="EMBL" id="CAB3851720.1"/>
    </source>
</evidence>
<gene>
    <name evidence="1" type="ORF">LMG3328_01815</name>
</gene>
<accession>A0A6S7DRM2</accession>
<name>A0A6S7DRM2_9BURK</name>
<evidence type="ECO:0000313" key="2">
    <source>
        <dbReference type="Proteomes" id="UP000494122"/>
    </source>
</evidence>
<dbReference type="RefSeq" id="WP_175183167.1">
    <property type="nucleotide sequence ID" value="NZ_CADILE010000004.1"/>
</dbReference>
<organism evidence="1 2">
    <name type="scientific">Achromobacter ruhlandii</name>
    <dbReference type="NCBI Taxonomy" id="72557"/>
    <lineage>
        <taxon>Bacteria</taxon>
        <taxon>Pseudomonadati</taxon>
        <taxon>Pseudomonadota</taxon>
        <taxon>Betaproteobacteria</taxon>
        <taxon>Burkholderiales</taxon>
        <taxon>Alcaligenaceae</taxon>
        <taxon>Achromobacter</taxon>
    </lineage>
</organism>
<sequence>MLGSADIKVRPLKLALMVDPNSASQVREAIRLACTQWGGMFFPIIPVHKRMPASWRDGPLKAPPAESVVKGYLDGFDPDILVQFGKELPKYLLDSKLKVLKPQDFWSSDQGKDATEPAYGIGVLDILFGIYREHFKFKAKYPLKAIIPIIPKAFGLFWASVFGEYPAHIAEAIDREFADALDLSKPDVRVDKFRELTDGDVLFPRRFTQWATHVHGRSSFHGNAAVFFMDASNIEDVIDFWNLRASGRPVLPLPKQFLDEESFKQIVVEYLEEHRRPWGTGGRSFDVVSLVRSRHSTMDEMQSFAKSLALPSSNGQQGAETQRVSLQHWYPRMWDEWARGKDGGVADVYGEDNETIDIAGEEGPSIRLKSLIPSFGRENWFWSHGRCANEFDLRLYGADEHLAEVYPKVEGSHLLHAITGYTSLGEWRVGRHGLVRIVRSASGESRKALESETIFFAWLKDRGWEAKLSSPGSLAKQIYKRLGGVVSMLADKDVLALIEHMNGGTVSRSGAQKDGRVVAERETSVAEVKRKLNSNRYEWFVQKGIFKLGLQTKCPNCQRNSWFAITTLKEEFDCPKCLNTFRAAGNIDQGRSGWFYRTAGPFSVPNFADGAFSVLLTLEALAGRISSSRRSTSVPSFEATAPGKVSLEADLAMFWRDGSYGDDTAGILFGECKSYGLFKTKDFQRMRYLAETFPGAILVFSTLRESLTQDEIAALTRLAKFGRKYWKAERPVNPVLILTGTELLTWKRPPLCWNEELRKRFRNVHSLMEHCNASQQIYLGLPPWQEDWQTAFERRRRAREKKSEG</sequence>